<dbReference type="SUPFAM" id="SSF52087">
    <property type="entry name" value="CRAL/TRIO domain"/>
    <property type="match status" value="1"/>
</dbReference>
<evidence type="ECO:0000313" key="3">
    <source>
        <dbReference type="Proteomes" id="UP001642540"/>
    </source>
</evidence>
<reference evidence="2 3" key="1">
    <citation type="submission" date="2024-08" db="EMBL/GenBank/DDBJ databases">
        <authorList>
            <person name="Cucini C."/>
            <person name="Frati F."/>
        </authorList>
    </citation>
    <scope>NUCLEOTIDE SEQUENCE [LARGE SCALE GENOMIC DNA]</scope>
</reference>
<protein>
    <recommendedName>
        <fullName evidence="1">CRAL-TRIO domain-containing protein</fullName>
    </recommendedName>
</protein>
<dbReference type="InterPro" id="IPR036865">
    <property type="entry name" value="CRAL-TRIO_dom_sf"/>
</dbReference>
<keyword evidence="3" id="KW-1185">Reference proteome</keyword>
<dbReference type="Proteomes" id="UP001642540">
    <property type="component" value="Unassembled WGS sequence"/>
</dbReference>
<comment type="caution">
    <text evidence="2">The sequence shown here is derived from an EMBL/GenBank/DDBJ whole genome shotgun (WGS) entry which is preliminary data.</text>
</comment>
<dbReference type="Pfam" id="PF00650">
    <property type="entry name" value="CRAL_TRIO"/>
    <property type="match status" value="1"/>
</dbReference>
<dbReference type="PANTHER" id="PTHR23324">
    <property type="entry name" value="SEC14 RELATED PROTEIN"/>
    <property type="match status" value="1"/>
</dbReference>
<name>A0ABP1RCC0_9HEXA</name>
<evidence type="ECO:0000259" key="1">
    <source>
        <dbReference type="PROSITE" id="PS50191"/>
    </source>
</evidence>
<evidence type="ECO:0000313" key="2">
    <source>
        <dbReference type="EMBL" id="CAL8125385.1"/>
    </source>
</evidence>
<dbReference type="PANTHER" id="PTHR23324:SF83">
    <property type="entry name" value="SEC14-LIKE PROTEIN 2"/>
    <property type="match status" value="1"/>
</dbReference>
<feature type="domain" description="CRAL-TRIO" evidence="1">
    <location>
        <begin position="46"/>
        <end position="225"/>
    </location>
</feature>
<gene>
    <name evidence="2" type="ORF">ODALV1_LOCUS20948</name>
</gene>
<dbReference type="EMBL" id="CAXLJM020000069">
    <property type="protein sequence ID" value="CAL8125385.1"/>
    <property type="molecule type" value="Genomic_DNA"/>
</dbReference>
<sequence>MLDDETEDSKNQNLVDLGNQSEDRRCSESIVWRSVIDTDGILGGNYLELLKNTFPIRFGCTDNVGRSVAFIPLKNWKLDQIPKLVATGHYDKFIVSLYETLLTGETEEPMRLNSSLGENHEFILIIDARDFCASRLLKRKVTKHLFQFAKVLESDYPGSLYQCIVINCGSLWDELVLKLILRPSMWRKCTTPSCIRFYQDSSNWIDVMRSIIPSEQLPLEYGGWR</sequence>
<dbReference type="InterPro" id="IPR001251">
    <property type="entry name" value="CRAL-TRIO_dom"/>
</dbReference>
<dbReference type="PROSITE" id="PS50191">
    <property type="entry name" value="CRAL_TRIO"/>
    <property type="match status" value="1"/>
</dbReference>
<dbReference type="Gene3D" id="3.40.525.10">
    <property type="entry name" value="CRAL-TRIO lipid binding domain"/>
    <property type="match status" value="1"/>
</dbReference>
<dbReference type="InterPro" id="IPR051064">
    <property type="entry name" value="SEC14/CRAL-TRIO_domain"/>
</dbReference>
<proteinExistence type="predicted"/>
<organism evidence="2 3">
    <name type="scientific">Orchesella dallaii</name>
    <dbReference type="NCBI Taxonomy" id="48710"/>
    <lineage>
        <taxon>Eukaryota</taxon>
        <taxon>Metazoa</taxon>
        <taxon>Ecdysozoa</taxon>
        <taxon>Arthropoda</taxon>
        <taxon>Hexapoda</taxon>
        <taxon>Collembola</taxon>
        <taxon>Entomobryomorpha</taxon>
        <taxon>Entomobryoidea</taxon>
        <taxon>Orchesellidae</taxon>
        <taxon>Orchesellinae</taxon>
        <taxon>Orchesella</taxon>
    </lineage>
</organism>
<accession>A0ABP1RCC0</accession>
<dbReference type="CDD" id="cd00170">
    <property type="entry name" value="SEC14"/>
    <property type="match status" value="1"/>
</dbReference>